<evidence type="ECO:0000256" key="1">
    <source>
        <dbReference type="SAM" id="Phobius"/>
    </source>
</evidence>
<name>A0AAE7BCH7_9BACT</name>
<keyword evidence="3" id="KW-1185">Reference proteome</keyword>
<gene>
    <name evidence="2" type="ORF">ADFLV_0830</name>
</gene>
<dbReference type="Pfam" id="PF14897">
    <property type="entry name" value="EpsG"/>
    <property type="match status" value="1"/>
</dbReference>
<feature type="transmembrane region" description="Helical" evidence="1">
    <location>
        <begin position="157"/>
        <end position="179"/>
    </location>
</feature>
<feature type="transmembrane region" description="Helical" evidence="1">
    <location>
        <begin position="226"/>
        <end position="246"/>
    </location>
</feature>
<keyword evidence="1" id="KW-0472">Membrane</keyword>
<feature type="transmembrane region" description="Helical" evidence="1">
    <location>
        <begin position="26"/>
        <end position="44"/>
    </location>
</feature>
<evidence type="ECO:0000313" key="2">
    <source>
        <dbReference type="EMBL" id="QKF76875.1"/>
    </source>
</evidence>
<protein>
    <submittedName>
        <fullName evidence="2">Glycosyltransferase, EpsG family</fullName>
    </submittedName>
</protein>
<proteinExistence type="predicted"/>
<feature type="transmembrane region" description="Helical" evidence="1">
    <location>
        <begin position="83"/>
        <end position="104"/>
    </location>
</feature>
<evidence type="ECO:0000313" key="3">
    <source>
        <dbReference type="Proteomes" id="UP000503313"/>
    </source>
</evidence>
<feature type="transmembrane region" description="Helical" evidence="1">
    <location>
        <begin position="288"/>
        <end position="305"/>
    </location>
</feature>
<dbReference type="InterPro" id="IPR049458">
    <property type="entry name" value="EpsG-like"/>
</dbReference>
<reference evidence="2 3" key="1">
    <citation type="submission" date="2020-05" db="EMBL/GenBank/DDBJ databases">
        <title>Complete genome sequencing of Campylobacter and Arcobacter type strains.</title>
        <authorList>
            <person name="Miller W.G."/>
            <person name="Yee E."/>
        </authorList>
    </citation>
    <scope>NUCLEOTIDE SEQUENCE [LARGE SCALE GENOMIC DNA]</scope>
    <source>
        <strain evidence="2 3">LMG 25694</strain>
    </source>
</reference>
<keyword evidence="1" id="KW-1133">Transmembrane helix</keyword>
<keyword evidence="1" id="KW-0812">Transmembrane</keyword>
<feature type="transmembrane region" description="Helical" evidence="1">
    <location>
        <begin position="186"/>
        <end position="206"/>
    </location>
</feature>
<dbReference type="AlphaFoldDB" id="A0AAE7BCH7"/>
<dbReference type="EMBL" id="CP053835">
    <property type="protein sequence ID" value="QKF76875.1"/>
    <property type="molecule type" value="Genomic_DNA"/>
</dbReference>
<feature type="transmembrane region" description="Helical" evidence="1">
    <location>
        <begin position="258"/>
        <end position="276"/>
    </location>
</feature>
<feature type="transmembrane region" description="Helical" evidence="1">
    <location>
        <begin position="116"/>
        <end position="145"/>
    </location>
</feature>
<accession>A0AAE7BCH7</accession>
<dbReference type="Proteomes" id="UP000503313">
    <property type="component" value="Chromosome"/>
</dbReference>
<sequence>MLAYLGVYFFIIFALFLNYMYKTKYFIYFTFVLLLLFSSLRFEVGADYLVYYDMFIDFKKNIALFDFEPLNMLIINSVNFSDINVYFIFFIYSFLILCGIYYFIFKLSLSKEISIILFFLIGIFYLSTLNGIRQWAAISMILVAIVNIINKQNFRGFFFIFLAMMFHSSAIVLFVLFFLKRKFKLTTLLIILIIVVIVSGFLVDAITNTGYRRYLIEGLYTQSVNLILLSIYIFSLMIFPFLFKYFNKNVELSNKMVFLLNMNFVSVLILVIGYILELSMISIMRINMYFQLQIIILIPEFLLIIKNKYIRFLLQYLMILVLSIYFFYTLFVNGELYKLVPYNTYLG</sequence>
<organism evidence="2 3">
    <name type="scientific">Arcobacter defluvii</name>
    <dbReference type="NCBI Taxonomy" id="873191"/>
    <lineage>
        <taxon>Bacteria</taxon>
        <taxon>Pseudomonadati</taxon>
        <taxon>Campylobacterota</taxon>
        <taxon>Epsilonproteobacteria</taxon>
        <taxon>Campylobacterales</taxon>
        <taxon>Arcobacteraceae</taxon>
        <taxon>Arcobacter</taxon>
    </lineage>
</organism>
<feature type="transmembrane region" description="Helical" evidence="1">
    <location>
        <begin position="312"/>
        <end position="331"/>
    </location>
</feature>
<dbReference type="KEGG" id="adz:ADFLV_0830"/>
<feature type="transmembrane region" description="Helical" evidence="1">
    <location>
        <begin position="6"/>
        <end position="21"/>
    </location>
</feature>
<dbReference type="RefSeq" id="WP_129010979.1">
    <property type="nucleotide sequence ID" value="NZ_CP053835.1"/>
</dbReference>